<dbReference type="GO" id="GO:0003906">
    <property type="term" value="F:DNA-(apurinic or apyrimidinic site) endonuclease activity"/>
    <property type="evidence" value="ECO:0007669"/>
    <property type="project" value="TreeGrafter"/>
</dbReference>
<dbReference type="InterPro" id="IPR036691">
    <property type="entry name" value="Endo/exonu/phosph_ase_sf"/>
</dbReference>
<evidence type="ECO:0000256" key="2">
    <source>
        <dbReference type="ARBA" id="ARBA00022723"/>
    </source>
</evidence>
<dbReference type="GO" id="GO:0005634">
    <property type="term" value="C:nucleus"/>
    <property type="evidence" value="ECO:0007669"/>
    <property type="project" value="TreeGrafter"/>
</dbReference>
<protein>
    <recommendedName>
        <fullName evidence="7">Endonuclease/exonuclease/phosphatase domain-containing protein</fullName>
    </recommendedName>
</protein>
<dbReference type="Gene3D" id="3.60.10.10">
    <property type="entry name" value="Endonuclease/exonuclease/phosphatase"/>
    <property type="match status" value="1"/>
</dbReference>
<accession>A0AAE0EBU7</accession>
<organism evidence="5 6">
    <name type="scientific">Dipteronia sinensis</name>
    <dbReference type="NCBI Taxonomy" id="43782"/>
    <lineage>
        <taxon>Eukaryota</taxon>
        <taxon>Viridiplantae</taxon>
        <taxon>Streptophyta</taxon>
        <taxon>Embryophyta</taxon>
        <taxon>Tracheophyta</taxon>
        <taxon>Spermatophyta</taxon>
        <taxon>Magnoliopsida</taxon>
        <taxon>eudicotyledons</taxon>
        <taxon>Gunneridae</taxon>
        <taxon>Pentapetalae</taxon>
        <taxon>rosids</taxon>
        <taxon>malvids</taxon>
        <taxon>Sapindales</taxon>
        <taxon>Sapindaceae</taxon>
        <taxon>Hippocastanoideae</taxon>
        <taxon>Acereae</taxon>
        <taxon>Dipteronia</taxon>
    </lineage>
</organism>
<evidence type="ECO:0000256" key="3">
    <source>
        <dbReference type="ARBA" id="ARBA00022801"/>
    </source>
</evidence>
<dbReference type="InterPro" id="IPR004808">
    <property type="entry name" value="AP_endonuc_1"/>
</dbReference>
<name>A0AAE0EBU7_9ROSI</name>
<gene>
    <name evidence="5" type="ORF">Dsin_009349</name>
</gene>
<keyword evidence="6" id="KW-1185">Reference proteome</keyword>
<evidence type="ECO:0000313" key="6">
    <source>
        <dbReference type="Proteomes" id="UP001281410"/>
    </source>
</evidence>
<evidence type="ECO:0000313" key="5">
    <source>
        <dbReference type="EMBL" id="KAK3222324.1"/>
    </source>
</evidence>
<dbReference type="EMBL" id="JANJYJ010000003">
    <property type="protein sequence ID" value="KAK3222324.1"/>
    <property type="molecule type" value="Genomic_DNA"/>
</dbReference>
<keyword evidence="4" id="KW-0460">Magnesium</keyword>
<dbReference type="PANTHER" id="PTHR22748:SF11">
    <property type="entry name" value="OS07G0184032 PROTEIN"/>
    <property type="match status" value="1"/>
</dbReference>
<dbReference type="SUPFAM" id="SSF56219">
    <property type="entry name" value="DNase I-like"/>
    <property type="match status" value="1"/>
</dbReference>
<evidence type="ECO:0000256" key="1">
    <source>
        <dbReference type="ARBA" id="ARBA00001946"/>
    </source>
</evidence>
<sequence length="336" mass="38029">MECISWNVHGIDCIEKGRALFKLVKHHKPSFLFLQELNVRSVDYHLVNAFGGRILSKGMIVDAVGPSGGLITLWNEEAFNAKACVNNDRCSIILGDLVAISKEIVICNVYAPNTDDEWVTFSLGPTLERRRRGQDHSAVWLGTTKEKLGPYPVRYFDSWDDHKEVMNSIMEEWKNKMVAGSKGLGLAMKLKAVKIVFKKWQREVKLEDFSLGKMESRLEAIEVRAKASWWNLNLRDDRRKVLADMWSDKIYSDGALCVGPSQVRAGIFGFFKDHFATKCIDRPRLEGTGFAQISTENGMLIEENFSIEEVKEGLDGCYGNKALGLVGFNMNLIKKR</sequence>
<evidence type="ECO:0008006" key="7">
    <source>
        <dbReference type="Google" id="ProtNLM"/>
    </source>
</evidence>
<dbReference type="PANTHER" id="PTHR22748">
    <property type="entry name" value="AP ENDONUCLEASE"/>
    <property type="match status" value="1"/>
</dbReference>
<dbReference type="Proteomes" id="UP001281410">
    <property type="component" value="Unassembled WGS sequence"/>
</dbReference>
<keyword evidence="2" id="KW-0479">Metal-binding</keyword>
<evidence type="ECO:0000256" key="4">
    <source>
        <dbReference type="ARBA" id="ARBA00022842"/>
    </source>
</evidence>
<comment type="cofactor">
    <cofactor evidence="1">
        <name>Mg(2+)</name>
        <dbReference type="ChEBI" id="CHEBI:18420"/>
    </cofactor>
</comment>
<dbReference type="GO" id="GO:0046872">
    <property type="term" value="F:metal ion binding"/>
    <property type="evidence" value="ECO:0007669"/>
    <property type="project" value="UniProtKB-KW"/>
</dbReference>
<dbReference type="AlphaFoldDB" id="A0AAE0EBU7"/>
<dbReference type="GO" id="GO:0006284">
    <property type="term" value="P:base-excision repair"/>
    <property type="evidence" value="ECO:0007669"/>
    <property type="project" value="TreeGrafter"/>
</dbReference>
<keyword evidence="3" id="KW-0378">Hydrolase</keyword>
<proteinExistence type="predicted"/>
<dbReference type="GO" id="GO:0008311">
    <property type="term" value="F:double-stranded DNA 3'-5' DNA exonuclease activity"/>
    <property type="evidence" value="ECO:0007669"/>
    <property type="project" value="TreeGrafter"/>
</dbReference>
<reference evidence="5" key="1">
    <citation type="journal article" date="2023" name="Plant J.">
        <title>Genome sequences and population genomics provide insights into the demographic history, inbreeding, and mutation load of two 'living fossil' tree species of Dipteronia.</title>
        <authorList>
            <person name="Feng Y."/>
            <person name="Comes H.P."/>
            <person name="Chen J."/>
            <person name="Zhu S."/>
            <person name="Lu R."/>
            <person name="Zhang X."/>
            <person name="Li P."/>
            <person name="Qiu J."/>
            <person name="Olsen K.M."/>
            <person name="Qiu Y."/>
        </authorList>
    </citation>
    <scope>NUCLEOTIDE SEQUENCE</scope>
    <source>
        <strain evidence="5">NBL</strain>
    </source>
</reference>
<comment type="caution">
    <text evidence="5">The sequence shown here is derived from an EMBL/GenBank/DDBJ whole genome shotgun (WGS) entry which is preliminary data.</text>
</comment>
<dbReference type="GO" id="GO:0008081">
    <property type="term" value="F:phosphoric diester hydrolase activity"/>
    <property type="evidence" value="ECO:0007669"/>
    <property type="project" value="TreeGrafter"/>
</dbReference>